<evidence type="ECO:0000256" key="1">
    <source>
        <dbReference type="ARBA" id="ARBA00005228"/>
    </source>
</evidence>
<proteinExistence type="inferred from homology"/>
<dbReference type="InterPro" id="IPR001375">
    <property type="entry name" value="Peptidase_S9_cat"/>
</dbReference>
<evidence type="ECO:0000256" key="2">
    <source>
        <dbReference type="ARBA" id="ARBA00022670"/>
    </source>
</evidence>
<dbReference type="Proteomes" id="UP000576209">
    <property type="component" value="Unassembled WGS sequence"/>
</dbReference>
<keyword evidence="4" id="KW-0720">Serine protease</keyword>
<dbReference type="SUPFAM" id="SSF50993">
    <property type="entry name" value="Peptidase/esterase 'gauge' domain"/>
    <property type="match status" value="1"/>
</dbReference>
<organism evidence="9 10">
    <name type="scientific">Neolewinella aquimaris</name>
    <dbReference type="NCBI Taxonomy" id="1835722"/>
    <lineage>
        <taxon>Bacteria</taxon>
        <taxon>Pseudomonadati</taxon>
        <taxon>Bacteroidota</taxon>
        <taxon>Saprospiria</taxon>
        <taxon>Saprospirales</taxon>
        <taxon>Lewinellaceae</taxon>
        <taxon>Neolewinella</taxon>
    </lineage>
</organism>
<evidence type="ECO:0000256" key="5">
    <source>
        <dbReference type="ARBA" id="ARBA00060121"/>
    </source>
</evidence>
<dbReference type="PANTHER" id="PTHR11757:SF19">
    <property type="entry name" value="PROLYL ENDOPEPTIDASE-LIKE"/>
    <property type="match status" value="1"/>
</dbReference>
<name>A0A840EAT6_9BACT</name>
<dbReference type="PROSITE" id="PS00708">
    <property type="entry name" value="PRO_ENDOPEP_SER"/>
    <property type="match status" value="1"/>
</dbReference>
<comment type="function">
    <text evidence="5">Cleaves peptide bonds on the C-terminal side of prolyl residues within peptides that are up to approximately 30 amino acids long. Has an absolute requirement for an X-Pro bond in the trans configuration immediately preceding the Pro-Y scissible bond.</text>
</comment>
<dbReference type="PRINTS" id="PR00862">
    <property type="entry name" value="PROLIGOPTASE"/>
</dbReference>
<dbReference type="Pfam" id="PF00326">
    <property type="entry name" value="Peptidase_S9"/>
    <property type="match status" value="1"/>
</dbReference>
<dbReference type="Pfam" id="PF02897">
    <property type="entry name" value="Peptidase_S9_N"/>
    <property type="match status" value="1"/>
</dbReference>
<evidence type="ECO:0000259" key="7">
    <source>
        <dbReference type="Pfam" id="PF00326"/>
    </source>
</evidence>
<dbReference type="PANTHER" id="PTHR11757">
    <property type="entry name" value="PROTEASE FAMILY S9A OLIGOPEPTIDASE"/>
    <property type="match status" value="1"/>
</dbReference>
<keyword evidence="2" id="KW-0645">Protease</keyword>
<keyword evidence="10" id="KW-1185">Reference proteome</keyword>
<gene>
    <name evidence="9" type="ORF">GGR28_000707</name>
</gene>
<dbReference type="RefSeq" id="WP_183494334.1">
    <property type="nucleotide sequence ID" value="NZ_JACIFF010000001.1"/>
</dbReference>
<evidence type="ECO:0000313" key="9">
    <source>
        <dbReference type="EMBL" id="MBB4078106.1"/>
    </source>
</evidence>
<evidence type="ECO:0000256" key="6">
    <source>
        <dbReference type="ARBA" id="ARBA00081187"/>
    </source>
</evidence>
<comment type="similarity">
    <text evidence="1">Belongs to the peptidase S9A family.</text>
</comment>
<evidence type="ECO:0000313" key="10">
    <source>
        <dbReference type="Proteomes" id="UP000576209"/>
    </source>
</evidence>
<comment type="caution">
    <text evidence="9">The sequence shown here is derived from an EMBL/GenBank/DDBJ whole genome shotgun (WGS) entry which is preliminary data.</text>
</comment>
<dbReference type="Gene3D" id="2.130.10.120">
    <property type="entry name" value="Prolyl oligopeptidase, N-terminal domain"/>
    <property type="match status" value="1"/>
</dbReference>
<feature type="domain" description="Peptidase S9A N-terminal" evidence="8">
    <location>
        <begin position="3"/>
        <end position="400"/>
    </location>
</feature>
<feature type="domain" description="Peptidase S9 prolyl oligopeptidase catalytic" evidence="7">
    <location>
        <begin position="458"/>
        <end position="674"/>
    </location>
</feature>
<dbReference type="EMBL" id="JACIFF010000001">
    <property type="protein sequence ID" value="MBB4078106.1"/>
    <property type="molecule type" value="Genomic_DNA"/>
</dbReference>
<evidence type="ECO:0000256" key="4">
    <source>
        <dbReference type="ARBA" id="ARBA00022825"/>
    </source>
</evidence>
<dbReference type="InterPro" id="IPR029058">
    <property type="entry name" value="AB_hydrolase_fold"/>
</dbReference>
<dbReference type="FunFam" id="3.40.50.1820:FF:000005">
    <property type="entry name" value="Prolyl endopeptidase"/>
    <property type="match status" value="1"/>
</dbReference>
<dbReference type="InterPro" id="IPR002471">
    <property type="entry name" value="Pept_S9_AS"/>
</dbReference>
<dbReference type="InterPro" id="IPR023302">
    <property type="entry name" value="Pept_S9A_N"/>
</dbReference>
<dbReference type="GO" id="GO:0006508">
    <property type="term" value="P:proteolysis"/>
    <property type="evidence" value="ECO:0007669"/>
    <property type="project" value="UniProtKB-KW"/>
</dbReference>
<evidence type="ECO:0000256" key="3">
    <source>
        <dbReference type="ARBA" id="ARBA00022801"/>
    </source>
</evidence>
<protein>
    <recommendedName>
        <fullName evidence="6">Proline-specific endopeptidase</fullName>
    </recommendedName>
</protein>
<dbReference type="Gene3D" id="3.40.50.1820">
    <property type="entry name" value="alpha/beta hydrolase"/>
    <property type="match status" value="1"/>
</dbReference>
<dbReference type="InterPro" id="IPR002470">
    <property type="entry name" value="Peptidase_S9A"/>
</dbReference>
<evidence type="ECO:0000259" key="8">
    <source>
        <dbReference type="Pfam" id="PF02897"/>
    </source>
</evidence>
<dbReference type="AlphaFoldDB" id="A0A840EAT6"/>
<keyword evidence="3 9" id="KW-0378">Hydrolase</keyword>
<sequence length="677" mass="78494">MTPPTPKKIRKELLLHGDTRYDDYYWMNQREDPEVLAHLAAENAYFEAKMAHLKDFREQLFQEIKGKIKEDDSSVPYTNRGYIYRTSYEVGDQYPRYFRKPVSGEEEELMFNLNEMAEPYDYYEVGAMAVSDDNRYVSYGEDTLSRRIYTIHIKDMLTGRNLPDQIPNTTAGSVWSADGQYLFYSVKDEALRPYKIMRHRLGTAPQDDEVVYEEKDETFRAYVYRSKSRKYVVIGSAQTVSTEYRLLEATNPLGEPRLFQARERNLEYGIEHIDERFYVLTNYGAKNFQLMVTPEDSTSKEHWETVIPNRPDVLLEGVDLFRDYLVLSERENGLTRLRVRPFDGEEYYLDFRDAAYMAYTSTNPDMESEVLRYGYQSMTTPPSTFDFNMRTRDRTLLKQQPVLGDFDPKNYETERVFSESRDGTRVPLSIVYRKGTPRDGTAPLLLYAYGSYGHSMDPSFSITRLSLLDRGMIFVIAHIRGGEEMGRHWYEEGKLLNKKNTFHDFIDAAEWLVKHDYTRTDRLYAMGGSAGGLLIGVVANLRPDLFAGLVSQVPFVDVVTTMLDDSIPLTTGEYDEWGNPNDAEFYHYIKSYSPVDQVEAKAYPKMLVTTGLHDSQVQYWEPAKWVAKLRELKTDDNDILFHTNLEAGHGGASGRFERIREVARDYAWVLDQAGLAQ</sequence>
<reference evidence="9 10" key="1">
    <citation type="submission" date="2020-08" db="EMBL/GenBank/DDBJ databases">
        <title>Genomic Encyclopedia of Type Strains, Phase IV (KMG-IV): sequencing the most valuable type-strain genomes for metagenomic binning, comparative biology and taxonomic classification.</title>
        <authorList>
            <person name="Goeker M."/>
        </authorList>
    </citation>
    <scope>NUCLEOTIDE SEQUENCE [LARGE SCALE GENOMIC DNA]</scope>
    <source>
        <strain evidence="9 10">DSM 105137</strain>
    </source>
</reference>
<accession>A0A840EAT6</accession>
<dbReference type="InterPro" id="IPR051543">
    <property type="entry name" value="Serine_Peptidase_S9A"/>
</dbReference>
<dbReference type="GO" id="GO:0004252">
    <property type="term" value="F:serine-type endopeptidase activity"/>
    <property type="evidence" value="ECO:0007669"/>
    <property type="project" value="InterPro"/>
</dbReference>
<dbReference type="SUPFAM" id="SSF53474">
    <property type="entry name" value="alpha/beta-Hydrolases"/>
    <property type="match status" value="1"/>
</dbReference>